<dbReference type="Proteomes" id="UP001595859">
    <property type="component" value="Unassembled WGS sequence"/>
</dbReference>
<evidence type="ECO:0000313" key="3">
    <source>
        <dbReference type="EMBL" id="MFC4858842.1"/>
    </source>
</evidence>
<feature type="region of interest" description="Disordered" evidence="1">
    <location>
        <begin position="179"/>
        <end position="198"/>
    </location>
</feature>
<dbReference type="Pfam" id="PF22802">
    <property type="entry name" value="RsiG"/>
    <property type="match status" value="2"/>
</dbReference>
<dbReference type="EMBL" id="JBHSIS010000024">
    <property type="protein sequence ID" value="MFC4858842.1"/>
    <property type="molecule type" value="Genomic_DNA"/>
</dbReference>
<proteinExistence type="predicted"/>
<evidence type="ECO:0000259" key="2">
    <source>
        <dbReference type="Pfam" id="PF22802"/>
    </source>
</evidence>
<name>A0ABV9SED2_9PSEU</name>
<protein>
    <submittedName>
        <fullName evidence="3">Aerial mycelium formation protein</fullName>
    </submittedName>
</protein>
<gene>
    <name evidence="3" type="ORF">ACFPCV_35555</name>
</gene>
<feature type="domain" description="RsiG-like" evidence="2">
    <location>
        <begin position="20"/>
        <end position="83"/>
    </location>
</feature>
<evidence type="ECO:0000256" key="1">
    <source>
        <dbReference type="SAM" id="MobiDB-lite"/>
    </source>
</evidence>
<feature type="domain" description="RsiG-like" evidence="2">
    <location>
        <begin position="120"/>
        <end position="181"/>
    </location>
</feature>
<reference evidence="4" key="1">
    <citation type="journal article" date="2019" name="Int. J. Syst. Evol. Microbiol.">
        <title>The Global Catalogue of Microorganisms (GCM) 10K type strain sequencing project: providing services to taxonomists for standard genome sequencing and annotation.</title>
        <authorList>
            <consortium name="The Broad Institute Genomics Platform"/>
            <consortium name="The Broad Institute Genome Sequencing Center for Infectious Disease"/>
            <person name="Wu L."/>
            <person name="Ma J."/>
        </authorList>
    </citation>
    <scope>NUCLEOTIDE SEQUENCE [LARGE SCALE GENOMIC DNA]</scope>
    <source>
        <strain evidence="4">ZS-22-S1</strain>
    </source>
</reference>
<comment type="caution">
    <text evidence="3">The sequence shown here is derived from an EMBL/GenBank/DDBJ whole genome shotgun (WGS) entry which is preliminary data.</text>
</comment>
<organism evidence="3 4">
    <name type="scientific">Actinophytocola glycyrrhizae</name>
    <dbReference type="NCBI Taxonomy" id="2044873"/>
    <lineage>
        <taxon>Bacteria</taxon>
        <taxon>Bacillati</taxon>
        <taxon>Actinomycetota</taxon>
        <taxon>Actinomycetes</taxon>
        <taxon>Pseudonocardiales</taxon>
        <taxon>Pseudonocardiaceae</taxon>
    </lineage>
</organism>
<dbReference type="InterPro" id="IPR049575">
    <property type="entry name" value="RsiG-like"/>
</dbReference>
<dbReference type="CDD" id="cd21107">
    <property type="entry name" value="RsiG"/>
    <property type="match status" value="1"/>
</dbReference>
<feature type="region of interest" description="Disordered" evidence="1">
    <location>
        <begin position="87"/>
        <end position="108"/>
    </location>
</feature>
<evidence type="ECO:0000313" key="4">
    <source>
        <dbReference type="Proteomes" id="UP001595859"/>
    </source>
</evidence>
<accession>A0ABV9SED2</accession>
<keyword evidence="4" id="KW-1185">Reference proteome</keyword>
<dbReference type="RefSeq" id="WP_378061531.1">
    <property type="nucleotide sequence ID" value="NZ_JBHSIS010000024.1"/>
</dbReference>
<dbReference type="InterPro" id="IPR055209">
    <property type="entry name" value="RsiG-like_dom"/>
</dbReference>
<sequence>MIEVRPGGRRRIDRVLAPDYVQDLGRLDLAEVRGRRDDAAQEETDLSYLRRLLHGRIDIVKAEQKRRREGGSSSVVERLVEILADNVVGPAPSGSGRHQTLEPSRAEAHRRHVEALVSDSDLSDVASLPDERLDLALRTYVAEEESVSRRRREVQKVVDALNDEIGARYRAGSASVDTLLAAERGDEETPGPPRGRMP</sequence>